<dbReference type="KEGG" id="ccos:Pan44_49600"/>
<dbReference type="EMBL" id="CP036271">
    <property type="protein sequence ID" value="QDT56898.1"/>
    <property type="molecule type" value="Genomic_DNA"/>
</dbReference>
<proteinExistence type="predicted"/>
<dbReference type="AlphaFoldDB" id="A0A517SLA6"/>
<accession>A0A517SLA6</accession>
<name>A0A517SLA6_9PLAN</name>
<evidence type="ECO:0000313" key="2">
    <source>
        <dbReference type="Proteomes" id="UP000315700"/>
    </source>
</evidence>
<evidence type="ECO:0000313" key="1">
    <source>
        <dbReference type="EMBL" id="QDT56898.1"/>
    </source>
</evidence>
<dbReference type="RefSeq" id="WP_145034310.1">
    <property type="nucleotide sequence ID" value="NZ_CP036271.1"/>
</dbReference>
<protein>
    <submittedName>
        <fullName evidence="1">Uncharacterized protein</fullName>
    </submittedName>
</protein>
<keyword evidence="2" id="KW-1185">Reference proteome</keyword>
<dbReference type="InParanoid" id="A0A517SLA6"/>
<organism evidence="1 2">
    <name type="scientific">Caulifigura coniformis</name>
    <dbReference type="NCBI Taxonomy" id="2527983"/>
    <lineage>
        <taxon>Bacteria</taxon>
        <taxon>Pseudomonadati</taxon>
        <taxon>Planctomycetota</taxon>
        <taxon>Planctomycetia</taxon>
        <taxon>Planctomycetales</taxon>
        <taxon>Planctomycetaceae</taxon>
        <taxon>Caulifigura</taxon>
    </lineage>
</organism>
<reference evidence="1 2" key="1">
    <citation type="submission" date="2019-02" db="EMBL/GenBank/DDBJ databases">
        <title>Deep-cultivation of Planctomycetes and their phenomic and genomic characterization uncovers novel biology.</title>
        <authorList>
            <person name="Wiegand S."/>
            <person name="Jogler M."/>
            <person name="Boedeker C."/>
            <person name="Pinto D."/>
            <person name="Vollmers J."/>
            <person name="Rivas-Marin E."/>
            <person name="Kohn T."/>
            <person name="Peeters S.H."/>
            <person name="Heuer A."/>
            <person name="Rast P."/>
            <person name="Oberbeckmann S."/>
            <person name="Bunk B."/>
            <person name="Jeske O."/>
            <person name="Meyerdierks A."/>
            <person name="Storesund J.E."/>
            <person name="Kallscheuer N."/>
            <person name="Luecker S."/>
            <person name="Lage O.M."/>
            <person name="Pohl T."/>
            <person name="Merkel B.J."/>
            <person name="Hornburger P."/>
            <person name="Mueller R.-W."/>
            <person name="Bruemmer F."/>
            <person name="Labrenz M."/>
            <person name="Spormann A.M."/>
            <person name="Op den Camp H."/>
            <person name="Overmann J."/>
            <person name="Amann R."/>
            <person name="Jetten M.S.M."/>
            <person name="Mascher T."/>
            <person name="Medema M.H."/>
            <person name="Devos D.P."/>
            <person name="Kaster A.-K."/>
            <person name="Ovreas L."/>
            <person name="Rohde M."/>
            <person name="Galperin M.Y."/>
            <person name="Jogler C."/>
        </authorList>
    </citation>
    <scope>NUCLEOTIDE SEQUENCE [LARGE SCALE GENOMIC DNA]</scope>
    <source>
        <strain evidence="1 2">Pan44</strain>
    </source>
</reference>
<gene>
    <name evidence="1" type="ORF">Pan44_49600</name>
</gene>
<sequence length="61" mass="6979">MATVRPKVQPRVVKLLRACVLIQEVRAATQIGTAAYQRLLDIHSAMLYEIRKLEDEADDDR</sequence>
<dbReference type="Proteomes" id="UP000315700">
    <property type="component" value="Chromosome"/>
</dbReference>